<dbReference type="PANTHER" id="PTHR30118">
    <property type="entry name" value="HTH-TYPE TRANSCRIPTIONAL REGULATOR LEUO-RELATED"/>
    <property type="match status" value="1"/>
</dbReference>
<comment type="function">
    <text evidence="1">NodD regulates the expression of the nodABCFE genes which encode other nodulation proteins. NodD is also a negative regulator of its own expression. Binds flavonoids as inducers.</text>
</comment>
<keyword evidence="4" id="KW-0805">Transcription regulation</keyword>
<evidence type="ECO:0000256" key="3">
    <source>
        <dbReference type="ARBA" id="ARBA00022458"/>
    </source>
</evidence>
<dbReference type="InterPro" id="IPR037402">
    <property type="entry name" value="YidZ_PBP2"/>
</dbReference>
<dbReference type="PROSITE" id="PS50931">
    <property type="entry name" value="HTH_LYSR"/>
    <property type="match status" value="1"/>
</dbReference>
<sequence length="299" mass="32885">MRLRNLDLNLLLVFDAVLRERSVVRAADSLAISQPAVSHALNRLRHALKDKLFVRTPAGMSPTPRAEQLALPVRKALNELQLAVEGDTFDPSTADRRFTIAVNNYAAVVAVGPILAAVRAQAPTVRLSLVPSGTLNLTDRLDRGELDLALSGRAIEGERFASQQLVEDRFVAVLRSGHPALRKRLTAASLAELPHLGISSSGENLEFVDTFLKARKSARFVASDVPYLSAGAVLVQSNLVAILGRKLAMEFRRAYPIEIRELPFDAPVLHSVMSWHRRFDDVPAHLWLRSTIIETATTL</sequence>
<dbReference type="PRINTS" id="PR00039">
    <property type="entry name" value="HTHLYSR"/>
</dbReference>
<dbReference type="InterPro" id="IPR005119">
    <property type="entry name" value="LysR_subst-bd"/>
</dbReference>
<dbReference type="InterPro" id="IPR036388">
    <property type="entry name" value="WH-like_DNA-bd_sf"/>
</dbReference>
<evidence type="ECO:0000313" key="9">
    <source>
        <dbReference type="Proteomes" id="UP000199245"/>
    </source>
</evidence>
<dbReference type="Pfam" id="PF00126">
    <property type="entry name" value="HTH_1"/>
    <property type="match status" value="1"/>
</dbReference>
<keyword evidence="5" id="KW-0238">DNA-binding</keyword>
<evidence type="ECO:0000259" key="7">
    <source>
        <dbReference type="PROSITE" id="PS50931"/>
    </source>
</evidence>
<dbReference type="RefSeq" id="WP_092078350.1">
    <property type="nucleotide sequence ID" value="NZ_FMZW01000001.1"/>
</dbReference>
<feature type="domain" description="HTH lysR-type" evidence="7">
    <location>
        <begin position="6"/>
        <end position="63"/>
    </location>
</feature>
<organism evidence="8 9">
    <name type="scientific">Bradyrhizobium brasilense</name>
    <dbReference type="NCBI Taxonomy" id="1419277"/>
    <lineage>
        <taxon>Bacteria</taxon>
        <taxon>Pseudomonadati</taxon>
        <taxon>Pseudomonadota</taxon>
        <taxon>Alphaproteobacteria</taxon>
        <taxon>Hyphomicrobiales</taxon>
        <taxon>Nitrobacteraceae</taxon>
        <taxon>Bradyrhizobium</taxon>
    </lineage>
</organism>
<dbReference type="InterPro" id="IPR050389">
    <property type="entry name" value="LysR-type_TF"/>
</dbReference>
<dbReference type="GO" id="GO:0003700">
    <property type="term" value="F:DNA-binding transcription factor activity"/>
    <property type="evidence" value="ECO:0007669"/>
    <property type="project" value="InterPro"/>
</dbReference>
<dbReference type="Pfam" id="PF03466">
    <property type="entry name" value="LysR_substrate"/>
    <property type="match status" value="1"/>
</dbReference>
<evidence type="ECO:0000313" key="8">
    <source>
        <dbReference type="EMBL" id="SDC20426.1"/>
    </source>
</evidence>
<keyword evidence="6" id="KW-0804">Transcription</keyword>
<dbReference type="CDD" id="cd08417">
    <property type="entry name" value="PBP2_Nitroaromatics_like"/>
    <property type="match status" value="1"/>
</dbReference>
<dbReference type="PANTHER" id="PTHR30118:SF15">
    <property type="entry name" value="TRANSCRIPTIONAL REGULATORY PROTEIN"/>
    <property type="match status" value="1"/>
</dbReference>
<dbReference type="Proteomes" id="UP000199245">
    <property type="component" value="Unassembled WGS sequence"/>
</dbReference>
<dbReference type="InterPro" id="IPR000847">
    <property type="entry name" value="LysR_HTH_N"/>
</dbReference>
<evidence type="ECO:0000256" key="4">
    <source>
        <dbReference type="ARBA" id="ARBA00023015"/>
    </source>
</evidence>
<evidence type="ECO:0000256" key="6">
    <source>
        <dbReference type="ARBA" id="ARBA00023163"/>
    </source>
</evidence>
<dbReference type="InterPro" id="IPR036390">
    <property type="entry name" value="WH_DNA-bd_sf"/>
</dbReference>
<keyword evidence="3" id="KW-0536">Nodulation</keyword>
<dbReference type="AlphaFoldDB" id="A0A1G6JR11"/>
<evidence type="ECO:0000256" key="2">
    <source>
        <dbReference type="ARBA" id="ARBA00009437"/>
    </source>
</evidence>
<protein>
    <submittedName>
        <fullName evidence="8">Transcriptional regulator, LysR family</fullName>
    </submittedName>
</protein>
<proteinExistence type="inferred from homology"/>
<evidence type="ECO:0000256" key="1">
    <source>
        <dbReference type="ARBA" id="ARBA00003502"/>
    </source>
</evidence>
<name>A0A1G6JR11_9BRAD</name>
<dbReference type="SUPFAM" id="SSF46785">
    <property type="entry name" value="Winged helix' DNA-binding domain"/>
    <property type="match status" value="1"/>
</dbReference>
<dbReference type="EMBL" id="FMZW01000001">
    <property type="protein sequence ID" value="SDC20426.1"/>
    <property type="molecule type" value="Genomic_DNA"/>
</dbReference>
<gene>
    <name evidence="8" type="ORF">SAMN05216337_1001506</name>
</gene>
<dbReference type="Gene3D" id="1.10.10.10">
    <property type="entry name" value="Winged helix-like DNA-binding domain superfamily/Winged helix DNA-binding domain"/>
    <property type="match status" value="1"/>
</dbReference>
<comment type="similarity">
    <text evidence="2">Belongs to the LysR transcriptional regulatory family.</text>
</comment>
<dbReference type="GO" id="GO:0003677">
    <property type="term" value="F:DNA binding"/>
    <property type="evidence" value="ECO:0007669"/>
    <property type="project" value="UniProtKB-KW"/>
</dbReference>
<accession>A0A1G6JR11</accession>
<dbReference type="SUPFAM" id="SSF53850">
    <property type="entry name" value="Periplasmic binding protein-like II"/>
    <property type="match status" value="1"/>
</dbReference>
<reference evidence="8 9" key="1">
    <citation type="submission" date="2016-10" db="EMBL/GenBank/DDBJ databases">
        <authorList>
            <person name="de Groot N.N."/>
        </authorList>
    </citation>
    <scope>NUCLEOTIDE SEQUENCE [LARGE SCALE GENOMIC DNA]</scope>
    <source>
        <strain evidence="8 9">R5</strain>
    </source>
</reference>
<evidence type="ECO:0000256" key="5">
    <source>
        <dbReference type="ARBA" id="ARBA00023125"/>
    </source>
</evidence>
<dbReference type="Gene3D" id="3.40.190.10">
    <property type="entry name" value="Periplasmic binding protein-like II"/>
    <property type="match status" value="2"/>
</dbReference>